<dbReference type="PANTHER" id="PTHR43794:SF11">
    <property type="entry name" value="AMIDOHYDROLASE-RELATED DOMAIN-CONTAINING PROTEIN"/>
    <property type="match status" value="1"/>
</dbReference>
<dbReference type="InterPro" id="IPR032466">
    <property type="entry name" value="Metal_Hydrolase"/>
</dbReference>
<dbReference type="InterPro" id="IPR006680">
    <property type="entry name" value="Amidohydro-rel"/>
</dbReference>
<keyword evidence="1 3" id="KW-0378">Hydrolase</keyword>
<evidence type="ECO:0000259" key="2">
    <source>
        <dbReference type="Pfam" id="PF01979"/>
    </source>
</evidence>
<dbReference type="AlphaFoldDB" id="A0A3B1CQL9"/>
<organism evidence="3">
    <name type="scientific">hydrothermal vent metagenome</name>
    <dbReference type="NCBI Taxonomy" id="652676"/>
    <lineage>
        <taxon>unclassified sequences</taxon>
        <taxon>metagenomes</taxon>
        <taxon>ecological metagenomes</taxon>
    </lineage>
</organism>
<sequence>MGKEEVDFIIKGEYVLTMTDAEGPLLDGAVAVRDGSIVDVGLSLDIEGRYLPDKILGGSGKAVMPGLVNTHTHAAMVYFRGMADDLPLRVWLEDNIWPAEARWLSPDFVRDATELACLEMLKAGVTLYNDMYFFEDASAEGIKRLGIRAVLGAGILDFPTATARNTAEYFEKAEDFIKRWIGDELITPSIAPHAPYTCSPGTYRRALAIGEQYNIPVHTHLCETRWEVEEIKKLYGRTPIEHLDSCGLLNSRVVAA</sequence>
<evidence type="ECO:0000313" key="3">
    <source>
        <dbReference type="EMBL" id="VAX26973.1"/>
    </source>
</evidence>
<proteinExistence type="predicted"/>
<gene>
    <name evidence="3" type="ORF">MNBD_NITROSPIRAE02-262</name>
</gene>
<feature type="domain" description="Amidohydrolase-related" evidence="2">
    <location>
        <begin position="63"/>
        <end position="255"/>
    </location>
</feature>
<dbReference type="EC" id="3.5.4.28" evidence="3"/>
<dbReference type="EMBL" id="UOGH01000017">
    <property type="protein sequence ID" value="VAX26973.1"/>
    <property type="molecule type" value="Genomic_DNA"/>
</dbReference>
<dbReference type="GO" id="GO:0050270">
    <property type="term" value="F:S-adenosylhomocysteine deaminase activity"/>
    <property type="evidence" value="ECO:0007669"/>
    <property type="project" value="UniProtKB-EC"/>
</dbReference>
<dbReference type="Gene3D" id="2.30.40.10">
    <property type="entry name" value="Urease, subunit C, domain 1"/>
    <property type="match status" value="1"/>
</dbReference>
<dbReference type="InterPro" id="IPR011059">
    <property type="entry name" value="Metal-dep_hydrolase_composite"/>
</dbReference>
<dbReference type="SUPFAM" id="SSF51338">
    <property type="entry name" value="Composite domain of metallo-dependent hydrolases"/>
    <property type="match status" value="1"/>
</dbReference>
<dbReference type="SUPFAM" id="SSF51556">
    <property type="entry name" value="Metallo-dependent hydrolases"/>
    <property type="match status" value="1"/>
</dbReference>
<dbReference type="InterPro" id="IPR050287">
    <property type="entry name" value="MTA/SAH_deaminase"/>
</dbReference>
<evidence type="ECO:0000256" key="1">
    <source>
        <dbReference type="ARBA" id="ARBA00022801"/>
    </source>
</evidence>
<reference evidence="3" key="1">
    <citation type="submission" date="2018-06" db="EMBL/GenBank/DDBJ databases">
        <authorList>
            <person name="Zhirakovskaya E."/>
        </authorList>
    </citation>
    <scope>NUCLEOTIDE SEQUENCE</scope>
</reference>
<name>A0A3B1CQL9_9ZZZZ</name>
<dbReference type="Pfam" id="PF01979">
    <property type="entry name" value="Amidohydro_1"/>
    <property type="match status" value="1"/>
</dbReference>
<feature type="non-terminal residue" evidence="3">
    <location>
        <position position="256"/>
    </location>
</feature>
<dbReference type="PANTHER" id="PTHR43794">
    <property type="entry name" value="AMINOHYDROLASE SSNA-RELATED"/>
    <property type="match status" value="1"/>
</dbReference>
<accession>A0A3B1CQL9</accession>
<protein>
    <submittedName>
        <fullName evidence="3">S-adenosylhomocysteine deaminase Methylthioadenosine deaminase</fullName>
        <ecNumber evidence="3">3.5.4.28</ecNumber>
    </submittedName>
</protein>
<dbReference type="Gene3D" id="3.20.20.140">
    <property type="entry name" value="Metal-dependent hydrolases"/>
    <property type="match status" value="1"/>
</dbReference>